<reference evidence="2 3" key="1">
    <citation type="submission" date="2021-06" db="EMBL/GenBank/DDBJ databases">
        <authorList>
            <person name="Palmer J.M."/>
        </authorList>
    </citation>
    <scope>NUCLEOTIDE SEQUENCE [LARGE SCALE GENOMIC DNA]</scope>
    <source>
        <strain evidence="2 3">MEX-2019</strain>
        <tissue evidence="2">Muscle</tissue>
    </source>
</reference>
<accession>A0AAV9RSN6</accession>
<keyword evidence="1" id="KW-0472">Membrane</keyword>
<keyword evidence="1" id="KW-0812">Transmembrane</keyword>
<comment type="caution">
    <text evidence="2">The sequence shown here is derived from an EMBL/GenBank/DDBJ whole genome shotgun (WGS) entry which is preliminary data.</text>
</comment>
<evidence type="ECO:0000313" key="2">
    <source>
        <dbReference type="EMBL" id="KAK5611902.1"/>
    </source>
</evidence>
<gene>
    <name evidence="2" type="ORF">CRENBAI_007118</name>
</gene>
<feature type="transmembrane region" description="Helical" evidence="1">
    <location>
        <begin position="12"/>
        <end position="31"/>
    </location>
</feature>
<name>A0AAV9RSN6_9TELE</name>
<proteinExistence type="predicted"/>
<dbReference type="Proteomes" id="UP001311232">
    <property type="component" value="Unassembled WGS sequence"/>
</dbReference>
<organism evidence="2 3">
    <name type="scientific">Crenichthys baileyi</name>
    <name type="common">White River springfish</name>
    <dbReference type="NCBI Taxonomy" id="28760"/>
    <lineage>
        <taxon>Eukaryota</taxon>
        <taxon>Metazoa</taxon>
        <taxon>Chordata</taxon>
        <taxon>Craniata</taxon>
        <taxon>Vertebrata</taxon>
        <taxon>Euteleostomi</taxon>
        <taxon>Actinopterygii</taxon>
        <taxon>Neopterygii</taxon>
        <taxon>Teleostei</taxon>
        <taxon>Neoteleostei</taxon>
        <taxon>Acanthomorphata</taxon>
        <taxon>Ovalentaria</taxon>
        <taxon>Atherinomorphae</taxon>
        <taxon>Cyprinodontiformes</taxon>
        <taxon>Goodeidae</taxon>
        <taxon>Crenichthys</taxon>
    </lineage>
</organism>
<keyword evidence="3" id="KW-1185">Reference proteome</keyword>
<keyword evidence="1" id="KW-1133">Transmembrane helix</keyword>
<evidence type="ECO:0000313" key="3">
    <source>
        <dbReference type="Proteomes" id="UP001311232"/>
    </source>
</evidence>
<protein>
    <submittedName>
        <fullName evidence="2">Uncharacterized protein</fullName>
    </submittedName>
</protein>
<dbReference type="EMBL" id="JAHHUM010001457">
    <property type="protein sequence ID" value="KAK5611902.1"/>
    <property type="molecule type" value="Genomic_DNA"/>
</dbReference>
<sequence>MVQSLNATRVDQAGYLGLTKIASLLFWMLTLEKALQTTWIIPGLPTLCFLLAGGYSDGALPGTTTDLHKRTLSTFPHNNITNRTSGLPQSEFKYLPAPFISACSSVVVSPPPGGSTSTS</sequence>
<evidence type="ECO:0000256" key="1">
    <source>
        <dbReference type="SAM" id="Phobius"/>
    </source>
</evidence>
<dbReference type="AlphaFoldDB" id="A0AAV9RSN6"/>